<evidence type="ECO:0000313" key="3">
    <source>
        <dbReference type="EMBL" id="KAK3270980.1"/>
    </source>
</evidence>
<gene>
    <name evidence="3" type="ORF">CYMTET_20648</name>
</gene>
<feature type="coiled-coil region" evidence="1">
    <location>
        <begin position="416"/>
        <end position="450"/>
    </location>
</feature>
<dbReference type="Proteomes" id="UP001190700">
    <property type="component" value="Unassembled WGS sequence"/>
</dbReference>
<feature type="compositionally biased region" description="Basic and acidic residues" evidence="2">
    <location>
        <begin position="1"/>
        <end position="13"/>
    </location>
</feature>
<name>A0AAE0L420_9CHLO</name>
<feature type="coiled-coil region" evidence="1">
    <location>
        <begin position="245"/>
        <end position="349"/>
    </location>
</feature>
<accession>A0AAE0L420</accession>
<feature type="region of interest" description="Disordered" evidence="2">
    <location>
        <begin position="1"/>
        <end position="26"/>
    </location>
</feature>
<feature type="coiled-coil region" evidence="1">
    <location>
        <begin position="74"/>
        <end position="217"/>
    </location>
</feature>
<keyword evidence="4" id="KW-1185">Reference proteome</keyword>
<evidence type="ECO:0000313" key="4">
    <source>
        <dbReference type="Proteomes" id="UP001190700"/>
    </source>
</evidence>
<dbReference type="EMBL" id="LGRX02010097">
    <property type="protein sequence ID" value="KAK3270980.1"/>
    <property type="molecule type" value="Genomic_DNA"/>
</dbReference>
<feature type="compositionally biased region" description="Low complexity" evidence="2">
    <location>
        <begin position="14"/>
        <end position="26"/>
    </location>
</feature>
<reference evidence="3 4" key="1">
    <citation type="journal article" date="2015" name="Genome Biol. Evol.">
        <title>Comparative Genomics of a Bacterivorous Green Alga Reveals Evolutionary Causalities and Consequences of Phago-Mixotrophic Mode of Nutrition.</title>
        <authorList>
            <person name="Burns J.A."/>
            <person name="Paasch A."/>
            <person name="Narechania A."/>
            <person name="Kim E."/>
        </authorList>
    </citation>
    <scope>NUCLEOTIDE SEQUENCE [LARGE SCALE GENOMIC DNA]</scope>
    <source>
        <strain evidence="3 4">PLY_AMNH</strain>
    </source>
</reference>
<proteinExistence type="predicted"/>
<evidence type="ECO:0000256" key="2">
    <source>
        <dbReference type="SAM" id="MobiDB-lite"/>
    </source>
</evidence>
<comment type="caution">
    <text evidence="3">The sequence shown here is derived from an EMBL/GenBank/DDBJ whole genome shotgun (WGS) entry which is preliminary data.</text>
</comment>
<dbReference type="AlphaFoldDB" id="A0AAE0L420"/>
<organism evidence="3 4">
    <name type="scientific">Cymbomonas tetramitiformis</name>
    <dbReference type="NCBI Taxonomy" id="36881"/>
    <lineage>
        <taxon>Eukaryota</taxon>
        <taxon>Viridiplantae</taxon>
        <taxon>Chlorophyta</taxon>
        <taxon>Pyramimonadophyceae</taxon>
        <taxon>Pyramimonadales</taxon>
        <taxon>Pyramimonadaceae</taxon>
        <taxon>Cymbomonas</taxon>
    </lineage>
</organism>
<sequence length="501" mass="56255">MIRRGGEEPEEARGPVNNQSSTSNNSISQTAATFTYFHGLTARQRSRMRSVKSPGKIFNVEDGMEELRSSGDRVSFLKSDLDRARRQVSVLQEKLMKLMGSQEKAEFLANSNTELTTLLVGAEAKCSELTEKNKVAEEKCAKLDLSLRNTQEQLENTRSKNSELDVRVKEMDTLVGELKTAEERSRLLEAENSKAQAERLDAEVALEKERTKVLEERDTQQKQLKQANDHRDTEVEMRLNTEALCTELEGRLEAITRDHDRLTRDHAEAKSEIEMLAGRNAQLVNQNQELMAANAEAHRHALAQDAQNTELEENLSALVAQYEKLEELRLQWERDAKRAQAKMEDLKAECYTLDGRVGVLSDENKAMDDEIHAKAAKCEAVEAMYRTLELKYVECEGSVGELRRTSKSVQALEVSSATLEARALNAESKVDALERHLQQTQAQSSVVQAQYDGELQRRTEAMPLPTTSTLLLAALVQSCLPGCVRINSSDSVPAEHARRIK</sequence>
<evidence type="ECO:0000256" key="1">
    <source>
        <dbReference type="SAM" id="Coils"/>
    </source>
</evidence>
<protein>
    <submittedName>
        <fullName evidence="3">Uncharacterized protein</fullName>
    </submittedName>
</protein>
<keyword evidence="1" id="KW-0175">Coiled coil</keyword>